<name>A0A975BK13_9BACT</name>
<accession>A0A975BK13</accession>
<dbReference type="AlphaFoldDB" id="A0A975BK13"/>
<dbReference type="Proteomes" id="UP000663722">
    <property type="component" value="Chromosome"/>
</dbReference>
<gene>
    <name evidence="1" type="ORF">dnm_028490</name>
</gene>
<dbReference type="EMBL" id="CP061800">
    <property type="protein sequence ID" value="QTA86825.1"/>
    <property type="molecule type" value="Genomic_DNA"/>
</dbReference>
<proteinExistence type="predicted"/>
<reference evidence="1" key="1">
    <citation type="journal article" date="2021" name="Microb. Physiol.">
        <title>Proteogenomic Insights into the Physiology of Marine, Sulfate-Reducing, Filamentous Desulfonema limicola and Desulfonema magnum.</title>
        <authorList>
            <person name="Schnaars V."/>
            <person name="Wohlbrand L."/>
            <person name="Scheve S."/>
            <person name="Hinrichs C."/>
            <person name="Reinhardt R."/>
            <person name="Rabus R."/>
        </authorList>
    </citation>
    <scope>NUCLEOTIDE SEQUENCE</scope>
    <source>
        <strain evidence="1">4be13</strain>
    </source>
</reference>
<evidence type="ECO:0000313" key="1">
    <source>
        <dbReference type="EMBL" id="QTA86825.1"/>
    </source>
</evidence>
<evidence type="ECO:0000313" key="2">
    <source>
        <dbReference type="Proteomes" id="UP000663722"/>
    </source>
</evidence>
<keyword evidence="2" id="KW-1185">Reference proteome</keyword>
<sequence>MYFHGKKNMLIITDLGEGRASLVKGGHIHSMICYKYAAPTGLCLPGMICYRYAAPAGLYRICIRLRS</sequence>
<dbReference type="KEGG" id="dmm:dnm_028490"/>
<organism evidence="1 2">
    <name type="scientific">Desulfonema magnum</name>
    <dbReference type="NCBI Taxonomy" id="45655"/>
    <lineage>
        <taxon>Bacteria</taxon>
        <taxon>Pseudomonadati</taxon>
        <taxon>Thermodesulfobacteriota</taxon>
        <taxon>Desulfobacteria</taxon>
        <taxon>Desulfobacterales</taxon>
        <taxon>Desulfococcaceae</taxon>
        <taxon>Desulfonema</taxon>
    </lineage>
</organism>
<protein>
    <submittedName>
        <fullName evidence="1">Uncharacterized protein</fullName>
    </submittedName>
</protein>